<dbReference type="Proteomes" id="UP001164929">
    <property type="component" value="Chromosome 3"/>
</dbReference>
<dbReference type="AlphaFoldDB" id="A0AAD6R7D2"/>
<proteinExistence type="predicted"/>
<sequence length="36" mass="4202">MPQGHYKGNVRSRTRHPPKSKLQVFLFGSVSKIYWA</sequence>
<keyword evidence="2" id="KW-1185">Reference proteome</keyword>
<dbReference type="EMBL" id="JAQIZT010000003">
    <property type="protein sequence ID" value="KAJ7003676.1"/>
    <property type="molecule type" value="Genomic_DNA"/>
</dbReference>
<evidence type="ECO:0000313" key="1">
    <source>
        <dbReference type="EMBL" id="KAJ7003676.1"/>
    </source>
</evidence>
<organism evidence="1 2">
    <name type="scientific">Populus alba x Populus x berolinensis</name>
    <dbReference type="NCBI Taxonomy" id="444605"/>
    <lineage>
        <taxon>Eukaryota</taxon>
        <taxon>Viridiplantae</taxon>
        <taxon>Streptophyta</taxon>
        <taxon>Embryophyta</taxon>
        <taxon>Tracheophyta</taxon>
        <taxon>Spermatophyta</taxon>
        <taxon>Magnoliopsida</taxon>
        <taxon>eudicotyledons</taxon>
        <taxon>Gunneridae</taxon>
        <taxon>Pentapetalae</taxon>
        <taxon>rosids</taxon>
        <taxon>fabids</taxon>
        <taxon>Malpighiales</taxon>
        <taxon>Salicaceae</taxon>
        <taxon>Saliceae</taxon>
        <taxon>Populus</taxon>
    </lineage>
</organism>
<gene>
    <name evidence="1" type="ORF">NC653_008781</name>
</gene>
<name>A0AAD6R7D2_9ROSI</name>
<evidence type="ECO:0000313" key="2">
    <source>
        <dbReference type="Proteomes" id="UP001164929"/>
    </source>
</evidence>
<accession>A0AAD6R7D2</accession>
<protein>
    <submittedName>
        <fullName evidence="1">Uncharacterized protein</fullName>
    </submittedName>
</protein>
<comment type="caution">
    <text evidence="1">The sequence shown here is derived from an EMBL/GenBank/DDBJ whole genome shotgun (WGS) entry which is preliminary data.</text>
</comment>
<reference evidence="1" key="1">
    <citation type="journal article" date="2023" name="Mol. Ecol. Resour.">
        <title>Chromosome-level genome assembly of a triploid poplar Populus alba 'Berolinensis'.</title>
        <authorList>
            <person name="Chen S."/>
            <person name="Yu Y."/>
            <person name="Wang X."/>
            <person name="Wang S."/>
            <person name="Zhang T."/>
            <person name="Zhou Y."/>
            <person name="He R."/>
            <person name="Meng N."/>
            <person name="Wang Y."/>
            <person name="Liu W."/>
            <person name="Liu Z."/>
            <person name="Liu J."/>
            <person name="Guo Q."/>
            <person name="Huang H."/>
            <person name="Sederoff R.R."/>
            <person name="Wang G."/>
            <person name="Qu G."/>
            <person name="Chen S."/>
        </authorList>
    </citation>
    <scope>NUCLEOTIDE SEQUENCE</scope>
    <source>
        <strain evidence="1">SC-2020</strain>
    </source>
</reference>